<feature type="transmembrane region" description="Helical" evidence="6">
    <location>
        <begin position="34"/>
        <end position="56"/>
    </location>
</feature>
<dbReference type="PANTHER" id="PTHR22911:SF6">
    <property type="entry name" value="SOLUTE CARRIER FAMILY 35 MEMBER G1"/>
    <property type="match status" value="1"/>
</dbReference>
<dbReference type="RefSeq" id="WP_099591703.1">
    <property type="nucleotide sequence ID" value="NZ_MDGM01000007.1"/>
</dbReference>
<organism evidence="8 9">
    <name type="scientific">Paramylibacter kogurei</name>
    <dbReference type="NCBI Taxonomy" id="1889778"/>
    <lineage>
        <taxon>Bacteria</taxon>
        <taxon>Pseudomonadati</taxon>
        <taxon>Pseudomonadota</taxon>
        <taxon>Alphaproteobacteria</taxon>
        <taxon>Rhodobacterales</taxon>
        <taxon>Paracoccaceae</taxon>
        <taxon>Paramylibacter</taxon>
    </lineage>
</organism>
<feature type="domain" description="EamA" evidence="7">
    <location>
        <begin position="7"/>
        <end position="139"/>
    </location>
</feature>
<comment type="similarity">
    <text evidence="2">Belongs to the drug/metabolite transporter (DMT) superfamily. 10 TMS drug/metabolite exporter (DME) (TC 2.A.7.3) family.</text>
</comment>
<feature type="transmembrane region" description="Helical" evidence="6">
    <location>
        <begin position="100"/>
        <end position="116"/>
    </location>
</feature>
<accession>A0A2G5KBE8</accession>
<dbReference type="SUPFAM" id="SSF103481">
    <property type="entry name" value="Multidrug resistance efflux transporter EmrE"/>
    <property type="match status" value="2"/>
</dbReference>
<evidence type="ECO:0000256" key="5">
    <source>
        <dbReference type="ARBA" id="ARBA00023136"/>
    </source>
</evidence>
<feature type="domain" description="EamA" evidence="7">
    <location>
        <begin position="149"/>
        <end position="279"/>
    </location>
</feature>
<evidence type="ECO:0000256" key="2">
    <source>
        <dbReference type="ARBA" id="ARBA00009853"/>
    </source>
</evidence>
<gene>
    <name evidence="8" type="ORF">BFP76_13295</name>
</gene>
<dbReference type="OrthoDB" id="7165334at2"/>
<keyword evidence="5 6" id="KW-0472">Membrane</keyword>
<evidence type="ECO:0000259" key="7">
    <source>
        <dbReference type="Pfam" id="PF00892"/>
    </source>
</evidence>
<dbReference type="InterPro" id="IPR000620">
    <property type="entry name" value="EamA_dom"/>
</dbReference>
<proteinExistence type="inferred from homology"/>
<feature type="transmembrane region" description="Helical" evidence="6">
    <location>
        <begin position="263"/>
        <end position="281"/>
    </location>
</feature>
<evidence type="ECO:0000256" key="6">
    <source>
        <dbReference type="SAM" id="Phobius"/>
    </source>
</evidence>
<reference evidence="8 9" key="1">
    <citation type="submission" date="2016-08" db="EMBL/GenBank/DDBJ databases">
        <title>Draft genome of Amylibacter sp. strain 4G11.</title>
        <authorList>
            <person name="Wong S.-K."/>
            <person name="Hamasaki K."/>
            <person name="Yoshizawa S."/>
        </authorList>
    </citation>
    <scope>NUCLEOTIDE SEQUENCE [LARGE SCALE GENOMIC DNA]</scope>
    <source>
        <strain evidence="8 9">4G11</strain>
    </source>
</reference>
<sequence length="286" mass="30899">MNPNTRKGILLMILSMLGFALSDAFIKASSGVMTSGQIVLALGIGGTILFATICIAKGQKPFSKSFFDRAVIIRNLGESFGSMGIITSITLIPISTVSAIQQATPLVVTLGAVLFFKESVGWRRWLAITVGFFCVLLIIRPGLDGFNPYALFALLGMFGLSIRDLATRPVKDSVSTMQLSVYGYLVLIPTGIAVSLITGGAILPPLHTLGHAAVILLFSAIGYVTVTMSMRIAPLSDVAPFRYSRLLFALFFGIVFFGERPDWQTYLGSFGIIMSGLVLLWREKRS</sequence>
<dbReference type="Proteomes" id="UP000231516">
    <property type="component" value="Unassembled WGS sequence"/>
</dbReference>
<dbReference type="EMBL" id="MDGM01000007">
    <property type="protein sequence ID" value="PIB25954.1"/>
    <property type="molecule type" value="Genomic_DNA"/>
</dbReference>
<keyword evidence="4 6" id="KW-1133">Transmembrane helix</keyword>
<dbReference type="GO" id="GO:0016020">
    <property type="term" value="C:membrane"/>
    <property type="evidence" value="ECO:0007669"/>
    <property type="project" value="UniProtKB-SubCell"/>
</dbReference>
<evidence type="ECO:0000256" key="4">
    <source>
        <dbReference type="ARBA" id="ARBA00022989"/>
    </source>
</evidence>
<name>A0A2G5KBE8_9RHOB</name>
<comment type="subcellular location">
    <subcellularLocation>
        <location evidence="1">Membrane</location>
        <topology evidence="1">Multi-pass membrane protein</topology>
    </subcellularLocation>
</comment>
<dbReference type="Pfam" id="PF00892">
    <property type="entry name" value="EamA"/>
    <property type="match status" value="2"/>
</dbReference>
<keyword evidence="3 6" id="KW-0812">Transmembrane</keyword>
<dbReference type="PANTHER" id="PTHR22911">
    <property type="entry name" value="ACYL-MALONYL CONDENSING ENZYME-RELATED"/>
    <property type="match status" value="1"/>
</dbReference>
<keyword evidence="9" id="KW-1185">Reference proteome</keyword>
<feature type="transmembrane region" description="Helical" evidence="6">
    <location>
        <begin position="76"/>
        <end position="94"/>
    </location>
</feature>
<protein>
    <recommendedName>
        <fullName evidence="7">EamA domain-containing protein</fullName>
    </recommendedName>
</protein>
<comment type="caution">
    <text evidence="8">The sequence shown here is derived from an EMBL/GenBank/DDBJ whole genome shotgun (WGS) entry which is preliminary data.</text>
</comment>
<feature type="transmembrane region" description="Helical" evidence="6">
    <location>
        <begin position="125"/>
        <end position="143"/>
    </location>
</feature>
<evidence type="ECO:0000256" key="1">
    <source>
        <dbReference type="ARBA" id="ARBA00004141"/>
    </source>
</evidence>
<evidence type="ECO:0000313" key="9">
    <source>
        <dbReference type="Proteomes" id="UP000231516"/>
    </source>
</evidence>
<evidence type="ECO:0000256" key="3">
    <source>
        <dbReference type="ARBA" id="ARBA00022692"/>
    </source>
</evidence>
<dbReference type="InterPro" id="IPR037185">
    <property type="entry name" value="EmrE-like"/>
</dbReference>
<feature type="transmembrane region" description="Helical" evidence="6">
    <location>
        <begin position="149"/>
        <end position="167"/>
    </location>
</feature>
<feature type="transmembrane region" description="Helical" evidence="6">
    <location>
        <begin position="209"/>
        <end position="228"/>
    </location>
</feature>
<feature type="transmembrane region" description="Helical" evidence="6">
    <location>
        <begin position="240"/>
        <end position="257"/>
    </location>
</feature>
<feature type="transmembrane region" description="Helical" evidence="6">
    <location>
        <begin position="179"/>
        <end position="203"/>
    </location>
</feature>
<evidence type="ECO:0000313" key="8">
    <source>
        <dbReference type="EMBL" id="PIB25954.1"/>
    </source>
</evidence>
<dbReference type="AlphaFoldDB" id="A0A2G5KBE8"/>